<protein>
    <submittedName>
        <fullName evidence="1">Uncharacterized protein</fullName>
    </submittedName>
</protein>
<sequence length="23" mass="2699">MDRVLNSPHFHLPSDHCFLCACR</sequence>
<accession>A0A0A9FWN1</accession>
<reference evidence="1" key="2">
    <citation type="journal article" date="2015" name="Data Brief">
        <title>Shoot transcriptome of the giant reed, Arundo donax.</title>
        <authorList>
            <person name="Barrero R.A."/>
            <person name="Guerrero F.D."/>
            <person name="Moolhuijzen P."/>
            <person name="Goolsby J.A."/>
            <person name="Tidwell J."/>
            <person name="Bellgard S.E."/>
            <person name="Bellgard M.I."/>
        </authorList>
    </citation>
    <scope>NUCLEOTIDE SEQUENCE</scope>
    <source>
        <tissue evidence="1">Shoot tissue taken approximately 20 cm above the soil surface</tissue>
    </source>
</reference>
<organism evidence="1">
    <name type="scientific">Arundo donax</name>
    <name type="common">Giant reed</name>
    <name type="synonym">Donax arundinaceus</name>
    <dbReference type="NCBI Taxonomy" id="35708"/>
    <lineage>
        <taxon>Eukaryota</taxon>
        <taxon>Viridiplantae</taxon>
        <taxon>Streptophyta</taxon>
        <taxon>Embryophyta</taxon>
        <taxon>Tracheophyta</taxon>
        <taxon>Spermatophyta</taxon>
        <taxon>Magnoliopsida</taxon>
        <taxon>Liliopsida</taxon>
        <taxon>Poales</taxon>
        <taxon>Poaceae</taxon>
        <taxon>PACMAD clade</taxon>
        <taxon>Arundinoideae</taxon>
        <taxon>Arundineae</taxon>
        <taxon>Arundo</taxon>
    </lineage>
</organism>
<dbReference type="EMBL" id="GBRH01185118">
    <property type="protein sequence ID" value="JAE12778.1"/>
    <property type="molecule type" value="Transcribed_RNA"/>
</dbReference>
<dbReference type="AlphaFoldDB" id="A0A0A9FWN1"/>
<proteinExistence type="predicted"/>
<evidence type="ECO:0000313" key="1">
    <source>
        <dbReference type="EMBL" id="JAE12778.1"/>
    </source>
</evidence>
<name>A0A0A9FWN1_ARUDO</name>
<reference evidence="1" key="1">
    <citation type="submission" date="2014-09" db="EMBL/GenBank/DDBJ databases">
        <authorList>
            <person name="Magalhaes I.L.F."/>
            <person name="Oliveira U."/>
            <person name="Santos F.R."/>
            <person name="Vidigal T.H.D.A."/>
            <person name="Brescovit A.D."/>
            <person name="Santos A.J."/>
        </authorList>
    </citation>
    <scope>NUCLEOTIDE SEQUENCE</scope>
    <source>
        <tissue evidence="1">Shoot tissue taken approximately 20 cm above the soil surface</tissue>
    </source>
</reference>